<dbReference type="Proteomes" id="UP000831787">
    <property type="component" value="Chromosome"/>
</dbReference>
<evidence type="ECO:0000313" key="1">
    <source>
        <dbReference type="EMBL" id="UOQ46043.1"/>
    </source>
</evidence>
<dbReference type="InterPro" id="IPR021415">
    <property type="entry name" value="SAV0927-like"/>
</dbReference>
<reference evidence="1 2" key="1">
    <citation type="submission" date="2022-04" db="EMBL/GenBank/DDBJ databases">
        <title>Halobacillus sp. isolated from saltern.</title>
        <authorList>
            <person name="Won M."/>
            <person name="Lee C.-M."/>
            <person name="Woen H.-Y."/>
            <person name="Kwon S.-W."/>
        </authorList>
    </citation>
    <scope>NUCLEOTIDE SEQUENCE [LARGE SCALE GENOMIC DNA]</scope>
    <source>
        <strain evidence="1 2">SSBR10-3</strain>
    </source>
</reference>
<accession>A0ABY4ENL2</accession>
<name>A0ABY4ENL2_9BACI</name>
<proteinExistence type="predicted"/>
<dbReference type="EMBL" id="CP095073">
    <property type="protein sequence ID" value="UOQ46043.1"/>
    <property type="molecule type" value="Genomic_DNA"/>
</dbReference>
<organism evidence="1 2">
    <name type="scientific">Halobacillus salinarum</name>
    <dbReference type="NCBI Taxonomy" id="2932257"/>
    <lineage>
        <taxon>Bacteria</taxon>
        <taxon>Bacillati</taxon>
        <taxon>Bacillota</taxon>
        <taxon>Bacilli</taxon>
        <taxon>Bacillales</taxon>
        <taxon>Bacillaceae</taxon>
        <taxon>Halobacillus</taxon>
    </lineage>
</organism>
<keyword evidence="2" id="KW-1185">Reference proteome</keyword>
<dbReference type="RefSeq" id="WP_244713032.1">
    <property type="nucleotide sequence ID" value="NZ_CP095073.1"/>
</dbReference>
<dbReference type="Pfam" id="PF11256">
    <property type="entry name" value="SAV0927-like"/>
    <property type="match status" value="1"/>
</dbReference>
<protein>
    <submittedName>
        <fullName evidence="1">DUF3055 domain-containing protein</fullName>
    </submittedName>
</protein>
<sequence>MRDRELLEDLTQDTSTRFVVFTAGNHRFELALLQAEFFQDQIMVIDLQGYHHGLLDQHNINETGYLEHVFQLSQMEAEELRRYLQDLL</sequence>
<evidence type="ECO:0000313" key="2">
    <source>
        <dbReference type="Proteomes" id="UP000831787"/>
    </source>
</evidence>
<gene>
    <name evidence="1" type="ORF">MUN89_09055</name>
</gene>